<accession>A0ACD3AY18</accession>
<gene>
    <name evidence="1" type="ORF">BDN72DRAFT_766849</name>
</gene>
<evidence type="ECO:0000313" key="1">
    <source>
        <dbReference type="EMBL" id="TFK70229.1"/>
    </source>
</evidence>
<name>A0ACD3AY18_9AGAR</name>
<keyword evidence="2" id="KW-1185">Reference proteome</keyword>
<organism evidence="1 2">
    <name type="scientific">Pluteus cervinus</name>
    <dbReference type="NCBI Taxonomy" id="181527"/>
    <lineage>
        <taxon>Eukaryota</taxon>
        <taxon>Fungi</taxon>
        <taxon>Dikarya</taxon>
        <taxon>Basidiomycota</taxon>
        <taxon>Agaricomycotina</taxon>
        <taxon>Agaricomycetes</taxon>
        <taxon>Agaricomycetidae</taxon>
        <taxon>Agaricales</taxon>
        <taxon>Pluteineae</taxon>
        <taxon>Pluteaceae</taxon>
        <taxon>Pluteus</taxon>
    </lineage>
</organism>
<dbReference type="EMBL" id="ML208316">
    <property type="protein sequence ID" value="TFK70229.1"/>
    <property type="molecule type" value="Genomic_DNA"/>
</dbReference>
<proteinExistence type="predicted"/>
<sequence>MDSSTLAASPFPEGGTQAWLTVIGGSMTTFCTFGVVQSFGVYQDVYTRVLLNEHSPSTISWIGSTQVFFLFAIGLPASRLFDAGYFRHCLAFGSCMLIFSMFMLSLAQPHHFYQFFLAQGVGMGIGMGCLFLPSLTVVSEYFRRRRSVAMGLVIAGNLGGCLYPVMLNNLFGRSWGFAVRAVAYLDLGLLIIANFIMRKRLPPRSQKGQADSLIGEVLHDVNFMIYVLGTFLVFWGVFVPFFYLQLYTNLNGQVPALLTKYSITIMNAASIFGRTLPNFAADAYGPVNVLILCSICSAGIIFAMFGAVTTPGVLGFAITYGFFSGGAVSLAAPAAACFSSRKDLSDLGMRLGVLSFTLGSALLTGSPIAGALLEAPEYHWHRPIIFGSVSVLAGSACYLVIWKNLATRRSTKFV</sequence>
<protein>
    <submittedName>
        <fullName evidence="1">MFS general substrate transporter</fullName>
    </submittedName>
</protein>
<reference evidence="1 2" key="1">
    <citation type="journal article" date="2019" name="Nat. Ecol. Evol.">
        <title>Megaphylogeny resolves global patterns of mushroom evolution.</title>
        <authorList>
            <person name="Varga T."/>
            <person name="Krizsan K."/>
            <person name="Foldi C."/>
            <person name="Dima B."/>
            <person name="Sanchez-Garcia M."/>
            <person name="Sanchez-Ramirez S."/>
            <person name="Szollosi G.J."/>
            <person name="Szarkandi J.G."/>
            <person name="Papp V."/>
            <person name="Albert L."/>
            <person name="Andreopoulos W."/>
            <person name="Angelini C."/>
            <person name="Antonin V."/>
            <person name="Barry K.W."/>
            <person name="Bougher N.L."/>
            <person name="Buchanan P."/>
            <person name="Buyck B."/>
            <person name="Bense V."/>
            <person name="Catcheside P."/>
            <person name="Chovatia M."/>
            <person name="Cooper J."/>
            <person name="Damon W."/>
            <person name="Desjardin D."/>
            <person name="Finy P."/>
            <person name="Geml J."/>
            <person name="Haridas S."/>
            <person name="Hughes K."/>
            <person name="Justo A."/>
            <person name="Karasinski D."/>
            <person name="Kautmanova I."/>
            <person name="Kiss B."/>
            <person name="Kocsube S."/>
            <person name="Kotiranta H."/>
            <person name="LaButti K.M."/>
            <person name="Lechner B.E."/>
            <person name="Liimatainen K."/>
            <person name="Lipzen A."/>
            <person name="Lukacs Z."/>
            <person name="Mihaltcheva S."/>
            <person name="Morgado L.N."/>
            <person name="Niskanen T."/>
            <person name="Noordeloos M.E."/>
            <person name="Ohm R.A."/>
            <person name="Ortiz-Santana B."/>
            <person name="Ovrebo C."/>
            <person name="Racz N."/>
            <person name="Riley R."/>
            <person name="Savchenko A."/>
            <person name="Shiryaev A."/>
            <person name="Soop K."/>
            <person name="Spirin V."/>
            <person name="Szebenyi C."/>
            <person name="Tomsovsky M."/>
            <person name="Tulloss R.E."/>
            <person name="Uehling J."/>
            <person name="Grigoriev I.V."/>
            <person name="Vagvolgyi C."/>
            <person name="Papp T."/>
            <person name="Martin F.M."/>
            <person name="Miettinen O."/>
            <person name="Hibbett D.S."/>
            <person name="Nagy L.G."/>
        </authorList>
    </citation>
    <scope>NUCLEOTIDE SEQUENCE [LARGE SCALE GENOMIC DNA]</scope>
    <source>
        <strain evidence="1 2">NL-1719</strain>
    </source>
</reference>
<evidence type="ECO:0000313" key="2">
    <source>
        <dbReference type="Proteomes" id="UP000308600"/>
    </source>
</evidence>
<dbReference type="Proteomes" id="UP000308600">
    <property type="component" value="Unassembled WGS sequence"/>
</dbReference>